<keyword evidence="4 5" id="KW-0472">Membrane</keyword>
<feature type="transmembrane region" description="Helical" evidence="5">
    <location>
        <begin position="125"/>
        <end position="144"/>
    </location>
</feature>
<keyword evidence="3 5" id="KW-1133">Transmembrane helix</keyword>
<dbReference type="PANTHER" id="PTHR31465:SF13">
    <property type="entry name" value="RTA1 DOMAIN PROTEIN-RELATED"/>
    <property type="match status" value="1"/>
</dbReference>
<feature type="transmembrane region" description="Helical" evidence="5">
    <location>
        <begin position="202"/>
        <end position="223"/>
    </location>
</feature>
<name>A0A9P4MHR0_9PEZI</name>
<feature type="transmembrane region" description="Helical" evidence="5">
    <location>
        <begin position="164"/>
        <end position="182"/>
    </location>
</feature>
<keyword evidence="7" id="KW-1185">Reference proteome</keyword>
<proteinExistence type="predicted"/>
<feature type="transmembrane region" description="Helical" evidence="5">
    <location>
        <begin position="88"/>
        <end position="113"/>
    </location>
</feature>
<gene>
    <name evidence="6" type="ORF">K461DRAFT_281510</name>
</gene>
<organism evidence="6 7">
    <name type="scientific">Myriangium duriaei CBS 260.36</name>
    <dbReference type="NCBI Taxonomy" id="1168546"/>
    <lineage>
        <taxon>Eukaryota</taxon>
        <taxon>Fungi</taxon>
        <taxon>Dikarya</taxon>
        <taxon>Ascomycota</taxon>
        <taxon>Pezizomycotina</taxon>
        <taxon>Dothideomycetes</taxon>
        <taxon>Dothideomycetidae</taxon>
        <taxon>Myriangiales</taxon>
        <taxon>Myriangiaceae</taxon>
        <taxon>Myriangium</taxon>
    </lineage>
</organism>
<dbReference type="OrthoDB" id="3358017at2759"/>
<evidence type="ECO:0000256" key="3">
    <source>
        <dbReference type="ARBA" id="ARBA00022989"/>
    </source>
</evidence>
<evidence type="ECO:0000313" key="6">
    <source>
        <dbReference type="EMBL" id="KAF2150269.1"/>
    </source>
</evidence>
<evidence type="ECO:0000256" key="5">
    <source>
        <dbReference type="SAM" id="Phobius"/>
    </source>
</evidence>
<keyword evidence="2 5" id="KW-0812">Transmembrane</keyword>
<dbReference type="PANTHER" id="PTHR31465">
    <property type="entry name" value="PROTEIN RTA1-RELATED"/>
    <property type="match status" value="1"/>
</dbReference>
<feature type="transmembrane region" description="Helical" evidence="5">
    <location>
        <begin position="56"/>
        <end position="76"/>
    </location>
</feature>
<feature type="transmembrane region" description="Helical" evidence="5">
    <location>
        <begin position="27"/>
        <end position="44"/>
    </location>
</feature>
<dbReference type="AlphaFoldDB" id="A0A9P4MHR0"/>
<accession>A0A9P4MHR0</accession>
<dbReference type="Proteomes" id="UP000799439">
    <property type="component" value="Unassembled WGS sequence"/>
</dbReference>
<dbReference type="GO" id="GO:0016020">
    <property type="term" value="C:membrane"/>
    <property type="evidence" value="ECO:0007669"/>
    <property type="project" value="UniProtKB-SubCell"/>
</dbReference>
<dbReference type="EMBL" id="ML996090">
    <property type="protein sequence ID" value="KAF2150269.1"/>
    <property type="molecule type" value="Genomic_DNA"/>
</dbReference>
<evidence type="ECO:0000313" key="7">
    <source>
        <dbReference type="Proteomes" id="UP000799439"/>
    </source>
</evidence>
<dbReference type="Pfam" id="PF04479">
    <property type="entry name" value="RTA1"/>
    <property type="match status" value="1"/>
</dbReference>
<evidence type="ECO:0000256" key="2">
    <source>
        <dbReference type="ARBA" id="ARBA00022692"/>
    </source>
</evidence>
<evidence type="ECO:0000256" key="1">
    <source>
        <dbReference type="ARBA" id="ARBA00004141"/>
    </source>
</evidence>
<sequence>MLSQILSLSPRATSDTSLYPYDPVKPLPIIFAVIIFTLAVISYWQNFFHFRWFRFGFTMLTAGAIWVAGFACMAVSEYNPRSISPYIAQYVLILIGPPAFGAAETFILGRLMAYLPYHAPLHPGRVVTTFILLSAMVEGISAAGGSRISASKNDKSLLPTGVNLLNAALLLQCCVELFFLFLTTQLHRNARKTGTLPHHVKVMLGALYTTSTMILVRCIFRVVQGFQIKTCILGGTCGLAITQEALFWVFEVANITLFVTAWVVFPPGKYLPHTDKVFLDKSDGKTERMGPGFSSEDSRPWIVTVFDPFNIYGKIKGTDKDTTMIPFWEENYQVYETDKADKNRRKF</sequence>
<comment type="caution">
    <text evidence="6">The sequence shown here is derived from an EMBL/GenBank/DDBJ whole genome shotgun (WGS) entry which is preliminary data.</text>
</comment>
<dbReference type="InterPro" id="IPR007568">
    <property type="entry name" value="RTA1"/>
</dbReference>
<evidence type="ECO:0008006" key="8">
    <source>
        <dbReference type="Google" id="ProtNLM"/>
    </source>
</evidence>
<evidence type="ECO:0000256" key="4">
    <source>
        <dbReference type="ARBA" id="ARBA00023136"/>
    </source>
</evidence>
<reference evidence="6" key="1">
    <citation type="journal article" date="2020" name="Stud. Mycol.">
        <title>101 Dothideomycetes genomes: a test case for predicting lifestyles and emergence of pathogens.</title>
        <authorList>
            <person name="Haridas S."/>
            <person name="Albert R."/>
            <person name="Binder M."/>
            <person name="Bloem J."/>
            <person name="Labutti K."/>
            <person name="Salamov A."/>
            <person name="Andreopoulos B."/>
            <person name="Baker S."/>
            <person name="Barry K."/>
            <person name="Bills G."/>
            <person name="Bluhm B."/>
            <person name="Cannon C."/>
            <person name="Castanera R."/>
            <person name="Culley D."/>
            <person name="Daum C."/>
            <person name="Ezra D."/>
            <person name="Gonzalez J."/>
            <person name="Henrissat B."/>
            <person name="Kuo A."/>
            <person name="Liang C."/>
            <person name="Lipzen A."/>
            <person name="Lutzoni F."/>
            <person name="Magnuson J."/>
            <person name="Mondo S."/>
            <person name="Nolan M."/>
            <person name="Ohm R."/>
            <person name="Pangilinan J."/>
            <person name="Park H.-J."/>
            <person name="Ramirez L."/>
            <person name="Alfaro M."/>
            <person name="Sun H."/>
            <person name="Tritt A."/>
            <person name="Yoshinaga Y."/>
            <person name="Zwiers L.-H."/>
            <person name="Turgeon B."/>
            <person name="Goodwin S."/>
            <person name="Spatafora J."/>
            <person name="Crous P."/>
            <person name="Grigoriev I."/>
        </authorList>
    </citation>
    <scope>NUCLEOTIDE SEQUENCE</scope>
    <source>
        <strain evidence="6">CBS 260.36</strain>
    </source>
</reference>
<feature type="transmembrane region" description="Helical" evidence="5">
    <location>
        <begin position="245"/>
        <end position="265"/>
    </location>
</feature>
<comment type="subcellular location">
    <subcellularLocation>
        <location evidence="1">Membrane</location>
        <topology evidence="1">Multi-pass membrane protein</topology>
    </subcellularLocation>
</comment>
<protein>
    <recommendedName>
        <fullName evidence="8">RTA1 domain-containing protein</fullName>
    </recommendedName>
</protein>